<dbReference type="OrthoDB" id="408631at2759"/>
<dbReference type="InterPro" id="IPR029058">
    <property type="entry name" value="AB_hydrolase_fold"/>
</dbReference>
<dbReference type="InterPro" id="IPR002018">
    <property type="entry name" value="CarbesteraseB"/>
</dbReference>
<keyword evidence="3 4" id="KW-0378">Hydrolase</keyword>
<keyword evidence="7" id="KW-1185">Reference proteome</keyword>
<comment type="caution">
    <text evidence="6">The sequence shown here is derived from an EMBL/GenBank/DDBJ whole genome shotgun (WGS) entry which is preliminary data.</text>
</comment>
<accession>A0A2A2J4B8</accession>
<dbReference type="InterPro" id="IPR019826">
    <property type="entry name" value="Carboxylesterase_B_AS"/>
</dbReference>
<evidence type="ECO:0000313" key="7">
    <source>
        <dbReference type="Proteomes" id="UP000218231"/>
    </source>
</evidence>
<dbReference type="Proteomes" id="UP000218231">
    <property type="component" value="Unassembled WGS sequence"/>
</dbReference>
<dbReference type="STRING" id="2018661.A0A2A2J4B8"/>
<evidence type="ECO:0000256" key="2">
    <source>
        <dbReference type="ARBA" id="ARBA00022487"/>
    </source>
</evidence>
<dbReference type="PANTHER" id="PTHR44590:SF3">
    <property type="entry name" value="CARBOXYLESTERASE TYPE B DOMAIN-CONTAINING PROTEIN"/>
    <property type="match status" value="1"/>
</dbReference>
<dbReference type="SUPFAM" id="SSF53474">
    <property type="entry name" value="alpha/beta-Hydrolases"/>
    <property type="match status" value="1"/>
</dbReference>
<evidence type="ECO:0000256" key="3">
    <source>
        <dbReference type="ARBA" id="ARBA00022801"/>
    </source>
</evidence>
<evidence type="ECO:0000256" key="4">
    <source>
        <dbReference type="RuleBase" id="RU361235"/>
    </source>
</evidence>
<feature type="chain" id="PRO_5011811221" description="Carboxylic ester hydrolase" evidence="4">
    <location>
        <begin position="25"/>
        <end position="546"/>
    </location>
</feature>
<dbReference type="PROSITE" id="PS00122">
    <property type="entry name" value="CARBOXYLESTERASE_B_1"/>
    <property type="match status" value="1"/>
</dbReference>
<dbReference type="InterPro" id="IPR019819">
    <property type="entry name" value="Carboxylesterase_B_CS"/>
</dbReference>
<evidence type="ECO:0000256" key="1">
    <source>
        <dbReference type="ARBA" id="ARBA00005964"/>
    </source>
</evidence>
<dbReference type="Pfam" id="PF00135">
    <property type="entry name" value="COesterase"/>
    <property type="match status" value="1"/>
</dbReference>
<sequence>MLAADRCCTILFIFSHFSMSSATAAPSRVVRVAEGDLQGAILTSESGKGVETFLNIPYAKPPVGPLRFKKPEQAENWEGIRDATSFGSAAIQIPSIVKQDVNMAEDCLTLNVFAPAESAPSEGYPVLVLFHGGGFIIGHAQMYSTQGLADVLVSKGVVIVSVQARLGFLGYWRTADNACVPNLSHWDQIAALKWIKKNIRAFGGNEDNITLCGQSSGSSSVDLLHLSPISTGLFHKYIAMGCSMSNWWAVDEKTVESCEKKARDLGVKQWKNGEDMLQQLRALPADKFKTEFPPTEKYTLMGISIAPSFDNELLPEPISELRKKAKPKPFMIGVGMNEGLAVGMMNEHLRNPNATIIRELVDTIFPKNMSQRDERMEQYIKMFIDLSAENDRTTLVRALTEIASDAMMNFGAYTAMSEAAKHQPPGTVFSYIFNHVNPESWGPMASQLPFMAAGHGADIPYFLNSPFFGKFKFTEKDKKVATMSNTVLLNFLRYGDPNGHRNDLPIRWEATSAEHPGRHFMFQPDPIMSNIYYGGGPELFTKWTRD</sequence>
<keyword evidence="2" id="KW-0719">Serine esterase</keyword>
<protein>
    <recommendedName>
        <fullName evidence="4">Carboxylic ester hydrolase</fullName>
        <ecNumber evidence="4">3.1.1.-</ecNumber>
    </recommendedName>
</protein>
<keyword evidence="4" id="KW-0732">Signal</keyword>
<feature type="signal peptide" evidence="4">
    <location>
        <begin position="1"/>
        <end position="24"/>
    </location>
</feature>
<proteinExistence type="inferred from homology"/>
<evidence type="ECO:0000313" key="6">
    <source>
        <dbReference type="EMBL" id="PAV56475.1"/>
    </source>
</evidence>
<dbReference type="PROSITE" id="PS00941">
    <property type="entry name" value="CARBOXYLESTERASE_B_2"/>
    <property type="match status" value="1"/>
</dbReference>
<dbReference type="EMBL" id="LIAE01010699">
    <property type="protein sequence ID" value="PAV56475.1"/>
    <property type="molecule type" value="Genomic_DNA"/>
</dbReference>
<dbReference type="PANTHER" id="PTHR44590">
    <property type="entry name" value="CARBOXYLIC ESTER HYDROLASE-RELATED"/>
    <property type="match status" value="1"/>
</dbReference>
<dbReference type="AlphaFoldDB" id="A0A2A2J4B8"/>
<evidence type="ECO:0000259" key="5">
    <source>
        <dbReference type="Pfam" id="PF00135"/>
    </source>
</evidence>
<dbReference type="Gene3D" id="3.40.50.1820">
    <property type="entry name" value="alpha/beta hydrolase"/>
    <property type="match status" value="1"/>
</dbReference>
<name>A0A2A2J4B8_9BILA</name>
<gene>
    <name evidence="6" type="ORF">WR25_00197</name>
</gene>
<dbReference type="EC" id="3.1.1.-" evidence="4"/>
<organism evidence="6 7">
    <name type="scientific">Diploscapter pachys</name>
    <dbReference type="NCBI Taxonomy" id="2018661"/>
    <lineage>
        <taxon>Eukaryota</taxon>
        <taxon>Metazoa</taxon>
        <taxon>Ecdysozoa</taxon>
        <taxon>Nematoda</taxon>
        <taxon>Chromadorea</taxon>
        <taxon>Rhabditida</taxon>
        <taxon>Rhabditina</taxon>
        <taxon>Rhabditomorpha</taxon>
        <taxon>Rhabditoidea</taxon>
        <taxon>Rhabditidae</taxon>
        <taxon>Diploscapter</taxon>
    </lineage>
</organism>
<reference evidence="6 7" key="1">
    <citation type="journal article" date="2017" name="Curr. Biol.">
        <title>Genome architecture and evolution of a unichromosomal asexual nematode.</title>
        <authorList>
            <person name="Fradin H."/>
            <person name="Zegar C."/>
            <person name="Gutwein M."/>
            <person name="Lucas J."/>
            <person name="Kovtun M."/>
            <person name="Corcoran D."/>
            <person name="Baugh L.R."/>
            <person name="Kiontke K."/>
            <person name="Gunsalus K."/>
            <person name="Fitch D.H."/>
            <person name="Piano F."/>
        </authorList>
    </citation>
    <scope>NUCLEOTIDE SEQUENCE [LARGE SCALE GENOMIC DNA]</scope>
    <source>
        <strain evidence="6">PF1309</strain>
    </source>
</reference>
<feature type="domain" description="Carboxylesterase type B" evidence="5">
    <location>
        <begin position="27"/>
        <end position="520"/>
    </location>
</feature>
<dbReference type="GO" id="GO:0052689">
    <property type="term" value="F:carboxylic ester hydrolase activity"/>
    <property type="evidence" value="ECO:0007669"/>
    <property type="project" value="UniProtKB-KW"/>
</dbReference>
<comment type="similarity">
    <text evidence="1 4">Belongs to the type-B carboxylesterase/lipase family.</text>
</comment>